<reference evidence="1 2" key="1">
    <citation type="journal article" date="2018" name="Sci. Rep.">
        <title>Genomic signatures of local adaptation to the degree of environmental predictability in rotifers.</title>
        <authorList>
            <person name="Franch-Gras L."/>
            <person name="Hahn C."/>
            <person name="Garcia-Roger E.M."/>
            <person name="Carmona M.J."/>
            <person name="Serra M."/>
            <person name="Gomez A."/>
        </authorList>
    </citation>
    <scope>NUCLEOTIDE SEQUENCE [LARGE SCALE GENOMIC DNA]</scope>
    <source>
        <strain evidence="1">HYR1</strain>
    </source>
</reference>
<gene>
    <name evidence="1" type="ORF">BpHYR1_025035</name>
</gene>
<organism evidence="1 2">
    <name type="scientific">Brachionus plicatilis</name>
    <name type="common">Marine rotifer</name>
    <name type="synonym">Brachionus muelleri</name>
    <dbReference type="NCBI Taxonomy" id="10195"/>
    <lineage>
        <taxon>Eukaryota</taxon>
        <taxon>Metazoa</taxon>
        <taxon>Spiralia</taxon>
        <taxon>Gnathifera</taxon>
        <taxon>Rotifera</taxon>
        <taxon>Eurotatoria</taxon>
        <taxon>Monogononta</taxon>
        <taxon>Pseudotrocha</taxon>
        <taxon>Ploima</taxon>
        <taxon>Brachionidae</taxon>
        <taxon>Brachionus</taxon>
    </lineage>
</organism>
<accession>A0A3M7RPQ1</accession>
<evidence type="ECO:0000313" key="1">
    <source>
        <dbReference type="EMBL" id="RNA25327.1"/>
    </source>
</evidence>
<dbReference type="Proteomes" id="UP000276133">
    <property type="component" value="Unassembled WGS sequence"/>
</dbReference>
<name>A0A3M7RPQ1_BRAPC</name>
<dbReference type="EMBL" id="REGN01002939">
    <property type="protein sequence ID" value="RNA25327.1"/>
    <property type="molecule type" value="Genomic_DNA"/>
</dbReference>
<proteinExistence type="predicted"/>
<dbReference type="AlphaFoldDB" id="A0A3M7RPQ1"/>
<protein>
    <submittedName>
        <fullName evidence="1">Uncharacterized protein</fullName>
    </submittedName>
</protein>
<evidence type="ECO:0000313" key="2">
    <source>
        <dbReference type="Proteomes" id="UP000276133"/>
    </source>
</evidence>
<keyword evidence="2" id="KW-1185">Reference proteome</keyword>
<comment type="caution">
    <text evidence="1">The sequence shown here is derived from an EMBL/GenBank/DDBJ whole genome shotgun (WGS) entry which is preliminary data.</text>
</comment>
<sequence>MCINFQHRLESYTQKLETLEEGKLKIKSAKLNIKIHFHEKKISLIRRFFLSPSLDHHYVLSNLILRERMFSMRSTENKSTGDLITQQSRNFLDANPSQQKSIYI</sequence>